<proteinExistence type="predicted"/>
<dbReference type="Gene3D" id="1.20.58.320">
    <property type="entry name" value="TPR-like"/>
    <property type="match status" value="1"/>
</dbReference>
<dbReference type="EMBL" id="WUTT01000001">
    <property type="protein sequence ID" value="NAW35293.1"/>
    <property type="molecule type" value="Genomic_DNA"/>
</dbReference>
<dbReference type="OrthoDB" id="7593450at2"/>
<comment type="caution">
    <text evidence="1">The sequence shown here is derived from an EMBL/GenBank/DDBJ whole genome shotgun (WGS) entry which is preliminary data.</text>
</comment>
<evidence type="ECO:0000313" key="1">
    <source>
        <dbReference type="EMBL" id="NAW35293.1"/>
    </source>
</evidence>
<dbReference type="Proteomes" id="UP000487929">
    <property type="component" value="Unassembled WGS sequence"/>
</dbReference>
<keyword evidence="2" id="KW-1185">Reference proteome</keyword>
<accession>A0A7X4W6J3</accession>
<evidence type="ECO:0000313" key="2">
    <source>
        <dbReference type="Proteomes" id="UP000487929"/>
    </source>
</evidence>
<protein>
    <submittedName>
        <fullName evidence="1">DUF924 family protein</fullName>
    </submittedName>
</protein>
<dbReference type="Pfam" id="PF06041">
    <property type="entry name" value="DUF924"/>
    <property type="match status" value="1"/>
</dbReference>
<dbReference type="AlphaFoldDB" id="A0A7X4W6J3"/>
<dbReference type="InterPro" id="IPR010323">
    <property type="entry name" value="DUF924"/>
</dbReference>
<organism evidence="1 2">
    <name type="scientific">Halomonas alimentaria</name>
    <dbReference type="NCBI Taxonomy" id="147248"/>
    <lineage>
        <taxon>Bacteria</taxon>
        <taxon>Pseudomonadati</taxon>
        <taxon>Pseudomonadota</taxon>
        <taxon>Gammaproteobacteria</taxon>
        <taxon>Oceanospirillales</taxon>
        <taxon>Halomonadaceae</taxon>
        <taxon>Halomonas</taxon>
    </lineage>
</organism>
<dbReference type="RefSeq" id="WP_161432495.1">
    <property type="nucleotide sequence ID" value="NZ_WUTT01000001.1"/>
</dbReference>
<dbReference type="SUPFAM" id="SSF48452">
    <property type="entry name" value="TPR-like"/>
    <property type="match status" value="1"/>
</dbReference>
<sequence>MTTPDEVLSFWFDELEAAQWFRKDPALDAEIAERFAACLEAARRAELWGWRETPEGRLAEVIVLDQFSRNVHRDTPDAFAADPLALGLAQEAVARGDDAALPPAWRAFLYMPFMHSESAAIHEQALRLFTQPGLEENLRFEHRHRDIILRFGRYPHRNAILGRVSTPAELAFLAQPGSSF</sequence>
<name>A0A7X4W6J3_9GAMM</name>
<gene>
    <name evidence="1" type="ORF">GRB96_12780</name>
</gene>
<dbReference type="Gene3D" id="1.25.40.10">
    <property type="entry name" value="Tetratricopeptide repeat domain"/>
    <property type="match status" value="1"/>
</dbReference>
<dbReference type="InterPro" id="IPR011990">
    <property type="entry name" value="TPR-like_helical_dom_sf"/>
</dbReference>
<reference evidence="1 2" key="1">
    <citation type="submission" date="2019-12" db="EMBL/GenBank/DDBJ databases">
        <title>Draft genome sequencing of Halomonas alimentaria DSM 15356.</title>
        <authorList>
            <person name="Pandiyan K."/>
            <person name="Kushwaha P."/>
            <person name="Gowdham M."/>
            <person name="Chakdar H."/>
            <person name="Singh A."/>
            <person name="Kumar M."/>
            <person name="Saxena A.K."/>
        </authorList>
    </citation>
    <scope>NUCLEOTIDE SEQUENCE [LARGE SCALE GENOMIC DNA]</scope>
    <source>
        <strain evidence="1 2">DSM 15356</strain>
    </source>
</reference>